<sequence>MDKKSAFFDLHWEHILFSKIFPLLEWKDLFHLGSVSTMGRSCMDQYFSTLKEIEILGSFSAFAFQRVFRNCTKLKVLRLRKHCDWVDDASLSQLFTTNKELQEADLSGCSNLNGTCVHRLVFGCKGLKVLGLSGCNWVTPQSIELVMTHLTELERVDFSLCKSINNELLGHFIMRFGRLKRIKLAFMPAVNDATLLLISRSCPNLTHVDVSACGVTDHGIKSVAEYCKSLQSLKVRYCRGVTEASLRSLRIRGTVEIDQSATSNNNWGDRSSGLGIRVQV</sequence>
<dbReference type="InterPro" id="IPR050648">
    <property type="entry name" value="F-box_LRR-repeat"/>
</dbReference>
<evidence type="ECO:0000313" key="2">
    <source>
        <dbReference type="Proteomes" id="UP000198287"/>
    </source>
</evidence>
<proteinExistence type="predicted"/>
<dbReference type="Proteomes" id="UP000198287">
    <property type="component" value="Unassembled WGS sequence"/>
</dbReference>
<organism evidence="1 2">
    <name type="scientific">Folsomia candida</name>
    <name type="common">Springtail</name>
    <dbReference type="NCBI Taxonomy" id="158441"/>
    <lineage>
        <taxon>Eukaryota</taxon>
        <taxon>Metazoa</taxon>
        <taxon>Ecdysozoa</taxon>
        <taxon>Arthropoda</taxon>
        <taxon>Hexapoda</taxon>
        <taxon>Collembola</taxon>
        <taxon>Entomobryomorpha</taxon>
        <taxon>Isotomoidea</taxon>
        <taxon>Isotomidae</taxon>
        <taxon>Proisotominae</taxon>
        <taxon>Folsomia</taxon>
    </lineage>
</organism>
<dbReference type="SMART" id="SM00367">
    <property type="entry name" value="LRR_CC"/>
    <property type="match status" value="5"/>
</dbReference>
<dbReference type="AlphaFoldDB" id="A0A226F4J5"/>
<dbReference type="STRING" id="158441.A0A226F4J5"/>
<dbReference type="Gene3D" id="3.80.10.10">
    <property type="entry name" value="Ribonuclease Inhibitor"/>
    <property type="match status" value="1"/>
</dbReference>
<keyword evidence="2" id="KW-1185">Reference proteome</keyword>
<dbReference type="CDD" id="cd22126">
    <property type="entry name" value="F-box_FBXL15"/>
    <property type="match status" value="1"/>
</dbReference>
<dbReference type="GO" id="GO:0005737">
    <property type="term" value="C:cytoplasm"/>
    <property type="evidence" value="ECO:0007669"/>
    <property type="project" value="TreeGrafter"/>
</dbReference>
<dbReference type="InterPro" id="IPR001611">
    <property type="entry name" value="Leu-rich_rpt"/>
</dbReference>
<evidence type="ECO:0000313" key="1">
    <source>
        <dbReference type="EMBL" id="OXA64101.1"/>
    </source>
</evidence>
<dbReference type="InterPro" id="IPR006553">
    <property type="entry name" value="Leu-rich_rpt_Cys-con_subtyp"/>
</dbReference>
<comment type="caution">
    <text evidence="1">The sequence shown here is derived from an EMBL/GenBank/DDBJ whole genome shotgun (WGS) entry which is preliminary data.</text>
</comment>
<dbReference type="PANTHER" id="PTHR13382">
    <property type="entry name" value="MITOCHONDRIAL ATP SYNTHASE COUPLING FACTOR B"/>
    <property type="match status" value="1"/>
</dbReference>
<gene>
    <name evidence="1" type="ORF">Fcan01_03243</name>
</gene>
<dbReference type="OrthoDB" id="10257471at2759"/>
<dbReference type="SUPFAM" id="SSF52047">
    <property type="entry name" value="RNI-like"/>
    <property type="match status" value="1"/>
</dbReference>
<dbReference type="Pfam" id="PF13516">
    <property type="entry name" value="LRR_6"/>
    <property type="match status" value="1"/>
</dbReference>
<protein>
    <submittedName>
        <fullName evidence="1">F-box/LRR-repeat protein 15</fullName>
    </submittedName>
</protein>
<dbReference type="InterPro" id="IPR032675">
    <property type="entry name" value="LRR_dom_sf"/>
</dbReference>
<name>A0A226F4J5_FOLCA</name>
<reference evidence="1 2" key="1">
    <citation type="submission" date="2015-12" db="EMBL/GenBank/DDBJ databases">
        <title>The genome of Folsomia candida.</title>
        <authorList>
            <person name="Faddeeva A."/>
            <person name="Derks M.F."/>
            <person name="Anvar Y."/>
            <person name="Smit S."/>
            <person name="Van Straalen N."/>
            <person name="Roelofs D."/>
        </authorList>
    </citation>
    <scope>NUCLEOTIDE SEQUENCE [LARGE SCALE GENOMIC DNA]</scope>
    <source>
        <strain evidence="1 2">VU population</strain>
        <tissue evidence="1">Whole body</tissue>
    </source>
</reference>
<accession>A0A226F4J5</accession>
<dbReference type="EMBL" id="LNIX01000001">
    <property type="protein sequence ID" value="OXA64101.1"/>
    <property type="molecule type" value="Genomic_DNA"/>
</dbReference>
<dbReference type="OMA" id="CHRITER"/>